<dbReference type="RefSeq" id="WP_035930408.1">
    <property type="nucleotide sequence ID" value="NZ_JSUH01000024.1"/>
</dbReference>
<organism evidence="1 2">
    <name type="scientific">Kocuria rosea subsp. polaris</name>
    <dbReference type="NCBI Taxonomy" id="136273"/>
    <lineage>
        <taxon>Bacteria</taxon>
        <taxon>Bacillati</taxon>
        <taxon>Actinomycetota</taxon>
        <taxon>Actinomycetes</taxon>
        <taxon>Micrococcales</taxon>
        <taxon>Micrococcaceae</taxon>
        <taxon>Kocuria</taxon>
    </lineage>
</organism>
<reference evidence="1 2" key="1">
    <citation type="journal article" date="2003" name="Int. J. Syst. Evol. Microbiol.">
        <title>Kocuria polaris sp. nov., an orange-pigmented psychrophilic bacterium isolated from an Antarctic cyanobacterial mat sample.</title>
        <authorList>
            <person name="Reddy G.S."/>
            <person name="Prakash J.S."/>
            <person name="Prabahar V."/>
            <person name="Matsumoto G.I."/>
            <person name="Stackebrandt E."/>
            <person name="Shivaji S."/>
        </authorList>
    </citation>
    <scope>NUCLEOTIDE SEQUENCE [LARGE SCALE GENOMIC DNA]</scope>
    <source>
        <strain evidence="1 2">CMS 76or</strain>
    </source>
</reference>
<evidence type="ECO:0000313" key="2">
    <source>
        <dbReference type="Proteomes" id="UP000030466"/>
    </source>
</evidence>
<accession>A0A0A6YA86</accession>
<gene>
    <name evidence="1" type="ORF">GY22_16605</name>
</gene>
<dbReference type="OrthoDB" id="9939637at2"/>
<dbReference type="AlphaFoldDB" id="A0A0A6YA86"/>
<protein>
    <submittedName>
        <fullName evidence="1">Uncharacterized protein</fullName>
    </submittedName>
</protein>
<proteinExistence type="predicted"/>
<keyword evidence="2" id="KW-1185">Reference proteome</keyword>
<dbReference type="EMBL" id="JSUH01000024">
    <property type="protein sequence ID" value="KHD96252.1"/>
    <property type="molecule type" value="Genomic_DNA"/>
</dbReference>
<name>A0A0A6YA86_KOCRO</name>
<sequence length="147" mass="15638">MGLEVLVPLLMGALIQVTGRAGEGVLGAVEDATKDTASTVFGKIKAWWSGDDSASGDLEKFVSEPDIYQPVIEARLVRKLADEPAMQDELAKLLADAGPQAEVYQSISKAHGITGAKVQDMLRGRLQVQQDIENASDVTGADINRMG</sequence>
<comment type="caution">
    <text evidence="1">The sequence shown here is derived from an EMBL/GenBank/DDBJ whole genome shotgun (WGS) entry which is preliminary data.</text>
</comment>
<dbReference type="Proteomes" id="UP000030466">
    <property type="component" value="Unassembled WGS sequence"/>
</dbReference>
<evidence type="ECO:0000313" key="1">
    <source>
        <dbReference type="EMBL" id="KHD96252.1"/>
    </source>
</evidence>